<evidence type="ECO:0000259" key="2">
    <source>
        <dbReference type="Pfam" id="PF20153"/>
    </source>
</evidence>
<evidence type="ECO:0000313" key="3">
    <source>
        <dbReference type="EMBL" id="KAK7468442.1"/>
    </source>
</evidence>
<keyword evidence="1" id="KW-0812">Transmembrane</keyword>
<dbReference type="EMBL" id="JBANRG010000003">
    <property type="protein sequence ID" value="KAK7468442.1"/>
    <property type="molecule type" value="Genomic_DNA"/>
</dbReference>
<feature type="transmembrane region" description="Helical" evidence="1">
    <location>
        <begin position="193"/>
        <end position="212"/>
    </location>
</feature>
<reference evidence="3 4" key="1">
    <citation type="submission" date="2024-01" db="EMBL/GenBank/DDBJ databases">
        <title>A draft genome for the cacao thread blight pathogen Marasmiellus scandens.</title>
        <authorList>
            <person name="Baruah I.K."/>
            <person name="Leung J."/>
            <person name="Bukari Y."/>
            <person name="Amoako-Attah I."/>
            <person name="Meinhardt L.W."/>
            <person name="Bailey B.A."/>
            <person name="Cohen S.P."/>
        </authorList>
    </citation>
    <scope>NUCLEOTIDE SEQUENCE [LARGE SCALE GENOMIC DNA]</scope>
    <source>
        <strain evidence="3 4">GH-19</strain>
    </source>
</reference>
<protein>
    <recommendedName>
        <fullName evidence="2">DUF6535 domain-containing protein</fullName>
    </recommendedName>
</protein>
<evidence type="ECO:0000256" key="1">
    <source>
        <dbReference type="SAM" id="Phobius"/>
    </source>
</evidence>
<keyword evidence="4" id="KW-1185">Reference proteome</keyword>
<sequence>MAGFIERGIRKVLNFVRPRLGEHHPEVGNTSKNNDPIAKTKQDLAGTAVRFASGAAIGVARSDGADKLQSDMKTWAILRSSKVPPYRSKPDEDACSKLWAVYVDEAERYDGELMRGWKQDMEGLLIFSSLYSASLTAFIIESYKTLLQDPAETTVDLLTRISKQLEAASNGTTVVFEQPQNFQPSPSSVVCNMFWFLALALALTCSLLATFVQQWTRDFIHKTNMRPSPVVHARILMYSYFGMRRFGMHAVVDAIPLLLHLSLALFFAGLVLFLIPVNESLRHLMTAVLAIFVIVYLCFTLFPIICLDAPFRTPISGIIWSWGNKLGCWMQRLHGLRADEDLSLTESALGKSYISDLSEREPKAMEFALGSLTDDSELLPLLEAIPDVVYGSDGVRSANFPLITPYLISDSPTLNLVSHMSAFANNPSAWVDEKFSARCLTAFPRAIWSLAMVANVAASPHNRLPMQDDWLTSRAIISLRTFPYMIDVDIAEIWFDRVLVAKLNPFDPPNHSCASAAALAQLSQICSLKCRIAAIEAKSKQLLKGSAELESVEALSQYMRHSYFRLMQLTWTYHVLEDETWEGLDILQQGLQLGSELPHQAEVLSKSLDLSNKILKEAPIYIRGQYLENTIGFEPIDFYMLDETCSLFERVLLDWEVANVSVEDGDDDSIKRYLSQPLIRIAGIKYKDASSDKLFVRAVEHFCTDEEWAYSQNRKPVMVREIILDYFVKKTFQPTSVYRQSANHLEACIMAEFGRPQGNPDKYFPAIWLLLQCLDENNILYHYVRNRGLAKKIFSQIRDYKTLGEYAVKHRLYSLLRAFADGVVCVEFSLNLVKKENPSNDLSQCIQALAAELLHECDEFAFRSYLGTLILIAITNLVVECRVGEYQSLCSELFAWTLSMINSLALEDIDEANQVQFAESLRRTLSRNDTEVEGPKIDKAQFGFMNTLRRRDLTWKWLTSAKAADILVKILKEGRKAEPEIGDLPLFVRSKEIMKKKQGQEEGQSCQDLSTRE</sequence>
<proteinExistence type="predicted"/>
<comment type="caution">
    <text evidence="3">The sequence shown here is derived from an EMBL/GenBank/DDBJ whole genome shotgun (WGS) entry which is preliminary data.</text>
</comment>
<dbReference type="Proteomes" id="UP001498398">
    <property type="component" value="Unassembled WGS sequence"/>
</dbReference>
<dbReference type="InterPro" id="IPR045338">
    <property type="entry name" value="DUF6535"/>
</dbReference>
<keyword evidence="1" id="KW-1133">Transmembrane helix</keyword>
<accession>A0ABR1JY43</accession>
<organism evidence="3 4">
    <name type="scientific">Marasmiellus scandens</name>
    <dbReference type="NCBI Taxonomy" id="2682957"/>
    <lineage>
        <taxon>Eukaryota</taxon>
        <taxon>Fungi</taxon>
        <taxon>Dikarya</taxon>
        <taxon>Basidiomycota</taxon>
        <taxon>Agaricomycotina</taxon>
        <taxon>Agaricomycetes</taxon>
        <taxon>Agaricomycetidae</taxon>
        <taxon>Agaricales</taxon>
        <taxon>Marasmiineae</taxon>
        <taxon>Omphalotaceae</taxon>
        <taxon>Marasmiellus</taxon>
    </lineage>
</organism>
<keyword evidence="1" id="KW-0472">Membrane</keyword>
<name>A0ABR1JY43_9AGAR</name>
<dbReference type="Pfam" id="PF20153">
    <property type="entry name" value="DUF6535"/>
    <property type="match status" value="1"/>
</dbReference>
<gene>
    <name evidence="3" type="ORF">VKT23_002955</name>
</gene>
<feature type="transmembrane region" description="Helical" evidence="1">
    <location>
        <begin position="284"/>
        <end position="305"/>
    </location>
</feature>
<feature type="transmembrane region" description="Helical" evidence="1">
    <location>
        <begin position="257"/>
        <end position="277"/>
    </location>
</feature>
<evidence type="ECO:0000313" key="4">
    <source>
        <dbReference type="Proteomes" id="UP001498398"/>
    </source>
</evidence>
<feature type="domain" description="DUF6535" evidence="2">
    <location>
        <begin position="99"/>
        <end position="275"/>
    </location>
</feature>